<organism evidence="7 8">
    <name type="scientific">Actinomyces gaoshouyii</name>
    <dbReference type="NCBI Taxonomy" id="1960083"/>
    <lineage>
        <taxon>Bacteria</taxon>
        <taxon>Bacillati</taxon>
        <taxon>Actinomycetota</taxon>
        <taxon>Actinomycetes</taxon>
        <taxon>Actinomycetales</taxon>
        <taxon>Actinomycetaceae</taxon>
        <taxon>Actinomyces</taxon>
    </lineage>
</organism>
<dbReference type="InterPro" id="IPR037143">
    <property type="entry name" value="4-PPantetheinyl_Trfase_dom_sf"/>
</dbReference>
<feature type="binding site" evidence="2">
    <location>
        <position position="157"/>
    </location>
    <ligand>
        <name>CoA</name>
        <dbReference type="ChEBI" id="CHEBI:57287"/>
    </ligand>
</feature>
<evidence type="ECO:0000256" key="1">
    <source>
        <dbReference type="ARBA" id="ARBA00022679"/>
    </source>
</evidence>
<keyword evidence="8" id="KW-1185">Reference proteome</keyword>
<dbReference type="OrthoDB" id="8210607at2"/>
<dbReference type="Proteomes" id="UP000614239">
    <property type="component" value="Unassembled WGS sequence"/>
</dbReference>
<feature type="binding site" evidence="3">
    <location>
        <position position="113"/>
    </location>
    <ligand>
        <name>Mg(2+)</name>
        <dbReference type="ChEBI" id="CHEBI:18420"/>
    </ligand>
</feature>
<dbReference type="PRINTS" id="PR01399">
    <property type="entry name" value="ENTSNTHTASED"/>
</dbReference>
<protein>
    <submittedName>
        <fullName evidence="7">4'-phosphopantetheinyl transferase</fullName>
    </submittedName>
</protein>
<feature type="domain" description="4'-phosphopantetheinyl transferase N-terminal" evidence="6">
    <location>
        <begin position="33"/>
        <end position="100"/>
    </location>
</feature>
<feature type="binding site" evidence="3">
    <location>
        <position position="112"/>
    </location>
    <ligand>
        <name>Mg(2+)</name>
        <dbReference type="ChEBI" id="CHEBI:18420"/>
    </ligand>
</feature>
<dbReference type="InterPro" id="IPR003542">
    <property type="entry name" value="Enbac_synth_compD-like"/>
</dbReference>
<accession>A0A8H9LEA0</accession>
<dbReference type="GO" id="GO:0005886">
    <property type="term" value="C:plasma membrane"/>
    <property type="evidence" value="ECO:0007669"/>
    <property type="project" value="TreeGrafter"/>
</dbReference>
<evidence type="ECO:0000313" key="7">
    <source>
        <dbReference type="EMBL" id="GGO95828.1"/>
    </source>
</evidence>
<comment type="caution">
    <text evidence="7">The sequence shown here is derived from an EMBL/GenBank/DDBJ whole genome shotgun (WGS) entry which is preliminary data.</text>
</comment>
<keyword evidence="3" id="KW-0460">Magnesium</keyword>
<evidence type="ECO:0000256" key="3">
    <source>
        <dbReference type="PIRSR" id="PIRSR603542-2"/>
    </source>
</evidence>
<reference evidence="7" key="2">
    <citation type="submission" date="2020-09" db="EMBL/GenBank/DDBJ databases">
        <authorList>
            <person name="Sun Q."/>
            <person name="Zhou Y."/>
        </authorList>
    </citation>
    <scope>NUCLEOTIDE SEQUENCE</scope>
    <source>
        <strain evidence="7">CGMCC 4.7372</strain>
    </source>
</reference>
<dbReference type="GO" id="GO:0009239">
    <property type="term" value="P:enterobactin biosynthetic process"/>
    <property type="evidence" value="ECO:0007669"/>
    <property type="project" value="InterPro"/>
</dbReference>
<dbReference type="GO" id="GO:0008897">
    <property type="term" value="F:holo-[acyl-carrier-protein] synthase activity"/>
    <property type="evidence" value="ECO:0007669"/>
    <property type="project" value="InterPro"/>
</dbReference>
<feature type="binding site" evidence="2">
    <location>
        <position position="171"/>
    </location>
    <ligand>
        <name>CoA</name>
        <dbReference type="ChEBI" id="CHEBI:57287"/>
    </ligand>
</feature>
<feature type="binding site" evidence="2">
    <location>
        <position position="111"/>
    </location>
    <ligand>
        <name>CoA</name>
        <dbReference type="ChEBI" id="CHEBI:57287"/>
    </ligand>
</feature>
<evidence type="ECO:0000256" key="2">
    <source>
        <dbReference type="PIRSR" id="PIRSR603542-1"/>
    </source>
</evidence>
<dbReference type="PANTHER" id="PTHR38096:SF1">
    <property type="entry name" value="ENTEROBACTIN SYNTHASE COMPONENT D"/>
    <property type="match status" value="1"/>
</dbReference>
<keyword evidence="3" id="KW-0479">Metal-binding</keyword>
<dbReference type="GO" id="GO:0009366">
    <property type="term" value="C:enterobactin synthetase complex"/>
    <property type="evidence" value="ECO:0007669"/>
    <property type="project" value="InterPro"/>
</dbReference>
<proteinExistence type="predicted"/>
<evidence type="ECO:0000313" key="8">
    <source>
        <dbReference type="Proteomes" id="UP000614239"/>
    </source>
</evidence>
<evidence type="ECO:0000259" key="6">
    <source>
        <dbReference type="Pfam" id="PF17837"/>
    </source>
</evidence>
<feature type="binding site" evidence="2">
    <location>
        <position position="53"/>
    </location>
    <ligand>
        <name>CoA</name>
        <dbReference type="ChEBI" id="CHEBI:57287"/>
    </ligand>
</feature>
<feature type="binding site" evidence="2">
    <location>
        <position position="161"/>
    </location>
    <ligand>
        <name>CoA</name>
        <dbReference type="ChEBI" id="CHEBI:57287"/>
    </ligand>
</feature>
<feature type="binding site" evidence="2">
    <location>
        <begin position="89"/>
        <end position="90"/>
    </location>
    <ligand>
        <name>CoA</name>
        <dbReference type="ChEBI" id="CHEBI:57287"/>
    </ligand>
</feature>
<reference evidence="7" key="1">
    <citation type="journal article" date="2014" name="Int. J. Syst. Evol. Microbiol.">
        <title>Complete genome sequence of Corynebacterium casei LMG S-19264T (=DSM 44701T), isolated from a smear-ripened cheese.</title>
        <authorList>
            <consortium name="US DOE Joint Genome Institute (JGI-PGF)"/>
            <person name="Walter F."/>
            <person name="Albersmeier A."/>
            <person name="Kalinowski J."/>
            <person name="Ruckert C."/>
        </authorList>
    </citation>
    <scope>NUCLEOTIDE SEQUENCE</scope>
    <source>
        <strain evidence="7">CGMCC 4.7372</strain>
    </source>
</reference>
<dbReference type="Pfam" id="PF17837">
    <property type="entry name" value="4PPT_N"/>
    <property type="match status" value="1"/>
</dbReference>
<evidence type="ECO:0000256" key="4">
    <source>
        <dbReference type="SAM" id="MobiDB-lite"/>
    </source>
</evidence>
<dbReference type="GO" id="GO:0000287">
    <property type="term" value="F:magnesium ion binding"/>
    <property type="evidence" value="ECO:0007669"/>
    <property type="project" value="InterPro"/>
</dbReference>
<name>A0A8H9LEA0_9ACTO</name>
<feature type="region of interest" description="Disordered" evidence="4">
    <location>
        <begin position="233"/>
        <end position="259"/>
    </location>
</feature>
<sequence>MIGGPARLLPELVPGSVSVAETREELDEILHREEAALAERMVDRRRREFATVRGCARRALRDLGFRRPPMVPGSAGEPAWPAGVVGSMTHCEHYRAAAVARQEDVDCLGIDAEPNAPLPAGVLVRVATAPEELDGLRRLAAERPDAAVDRLLFSAKESLYKAWYPREMRWLGFGDALVRLGDGEFIADLTDPRPGGRTRRLQGRWILAEDTIATAVVVPAGRWGGEADLARRPRVIGPDPRPAGVRIPGASMTSPAPGA</sequence>
<dbReference type="EMBL" id="BMNJ01000001">
    <property type="protein sequence ID" value="GGO95828.1"/>
    <property type="molecule type" value="Genomic_DNA"/>
</dbReference>
<dbReference type="InterPro" id="IPR041354">
    <property type="entry name" value="4PPT_N"/>
</dbReference>
<dbReference type="SUPFAM" id="SSF56214">
    <property type="entry name" value="4'-phosphopantetheinyl transferase"/>
    <property type="match status" value="1"/>
</dbReference>
<dbReference type="PANTHER" id="PTHR38096">
    <property type="entry name" value="ENTEROBACTIN SYNTHASE COMPONENT D"/>
    <property type="match status" value="1"/>
</dbReference>
<dbReference type="InterPro" id="IPR008278">
    <property type="entry name" value="4-PPantetheinyl_Trfase_dom"/>
</dbReference>
<dbReference type="AlphaFoldDB" id="A0A8H9LEA0"/>
<feature type="binding site" evidence="3">
    <location>
        <position position="111"/>
    </location>
    <ligand>
        <name>Mg(2+)</name>
        <dbReference type="ChEBI" id="CHEBI:18420"/>
    </ligand>
</feature>
<gene>
    <name evidence="7" type="ORF">GCM10011612_04630</name>
</gene>
<dbReference type="Pfam" id="PF01648">
    <property type="entry name" value="ACPS"/>
    <property type="match status" value="1"/>
</dbReference>
<comment type="cofactor">
    <cofactor evidence="3">
        <name>Mg(2+)</name>
        <dbReference type="ChEBI" id="CHEBI:18420"/>
    </cofactor>
</comment>
<keyword evidence="1 7" id="KW-0808">Transferase</keyword>
<feature type="binding site" evidence="2">
    <location>
        <position position="45"/>
    </location>
    <ligand>
        <name>CoA</name>
        <dbReference type="ChEBI" id="CHEBI:57287"/>
    </ligand>
</feature>
<evidence type="ECO:0000259" key="5">
    <source>
        <dbReference type="Pfam" id="PF01648"/>
    </source>
</evidence>
<feature type="domain" description="4'-phosphopantetheinyl transferase" evidence="5">
    <location>
        <begin position="108"/>
        <end position="180"/>
    </location>
</feature>
<dbReference type="RefSeq" id="WP_095532453.1">
    <property type="nucleotide sequence ID" value="NZ_BMNJ01000001.1"/>
</dbReference>